<feature type="region of interest" description="Disordered" evidence="1">
    <location>
        <begin position="187"/>
        <end position="223"/>
    </location>
</feature>
<dbReference type="VEuPathDB" id="FungiDB:PHYBLDRAFT_73230"/>
<feature type="compositionally biased region" description="Basic and acidic residues" evidence="1">
    <location>
        <begin position="330"/>
        <end position="341"/>
    </location>
</feature>
<proteinExistence type="predicted"/>
<feature type="region of interest" description="Disordered" evidence="1">
    <location>
        <begin position="384"/>
        <end position="472"/>
    </location>
</feature>
<feature type="compositionally biased region" description="Gly residues" evidence="1">
    <location>
        <begin position="426"/>
        <end position="436"/>
    </location>
</feature>
<evidence type="ECO:0000313" key="4">
    <source>
        <dbReference type="Proteomes" id="UP000077315"/>
    </source>
</evidence>
<dbReference type="InParanoid" id="A0A162WAX7"/>
<evidence type="ECO:0000313" key="3">
    <source>
        <dbReference type="EMBL" id="OAD65995.1"/>
    </source>
</evidence>
<evidence type="ECO:0000256" key="1">
    <source>
        <dbReference type="SAM" id="MobiDB-lite"/>
    </source>
</evidence>
<dbReference type="AlphaFoldDB" id="A0A162WAX7"/>
<feature type="transmembrane region" description="Helical" evidence="2">
    <location>
        <begin position="157"/>
        <end position="177"/>
    </location>
</feature>
<keyword evidence="2" id="KW-0812">Transmembrane</keyword>
<organism evidence="3 4">
    <name type="scientific">Phycomyces blakesleeanus (strain ATCC 8743b / DSM 1359 / FGSC 10004 / NBRC 33097 / NRRL 1555)</name>
    <dbReference type="NCBI Taxonomy" id="763407"/>
    <lineage>
        <taxon>Eukaryota</taxon>
        <taxon>Fungi</taxon>
        <taxon>Fungi incertae sedis</taxon>
        <taxon>Mucoromycota</taxon>
        <taxon>Mucoromycotina</taxon>
        <taxon>Mucoromycetes</taxon>
        <taxon>Mucorales</taxon>
        <taxon>Phycomycetaceae</taxon>
        <taxon>Phycomyces</taxon>
    </lineage>
</organism>
<feature type="compositionally biased region" description="Low complexity" evidence="1">
    <location>
        <begin position="384"/>
        <end position="394"/>
    </location>
</feature>
<dbReference type="Proteomes" id="UP000077315">
    <property type="component" value="Unassembled WGS sequence"/>
</dbReference>
<dbReference type="RefSeq" id="XP_018284035.1">
    <property type="nucleotide sequence ID" value="XM_018442806.1"/>
</dbReference>
<name>A0A162WAX7_PHYB8</name>
<dbReference type="OrthoDB" id="2282566at2759"/>
<keyword evidence="2" id="KW-0472">Membrane</keyword>
<dbReference type="EMBL" id="KV441007">
    <property type="protein sequence ID" value="OAD65995.1"/>
    <property type="molecule type" value="Genomic_DNA"/>
</dbReference>
<reference evidence="4" key="1">
    <citation type="submission" date="2015-06" db="EMBL/GenBank/DDBJ databases">
        <title>Expansion of signal transduction pathways in fungi by whole-genome duplication.</title>
        <authorList>
            <consortium name="DOE Joint Genome Institute"/>
            <person name="Corrochano L.M."/>
            <person name="Kuo A."/>
            <person name="Marcet-Houben M."/>
            <person name="Polaino S."/>
            <person name="Salamov A."/>
            <person name="Villalobos J.M."/>
            <person name="Alvarez M.I."/>
            <person name="Avalos J."/>
            <person name="Benito E.P."/>
            <person name="Benoit I."/>
            <person name="Burger G."/>
            <person name="Camino L.P."/>
            <person name="Canovas D."/>
            <person name="Cerda-Olmedo E."/>
            <person name="Cheng J.-F."/>
            <person name="Dominguez A."/>
            <person name="Elias M."/>
            <person name="Eslava A.P."/>
            <person name="Glaser F."/>
            <person name="Grimwood J."/>
            <person name="Gutierrez G."/>
            <person name="Heitman J."/>
            <person name="Henrissat B."/>
            <person name="Iturriaga E.A."/>
            <person name="Lang B.F."/>
            <person name="Lavin J.L."/>
            <person name="Lee S."/>
            <person name="Li W."/>
            <person name="Lindquist E."/>
            <person name="Lopez-Garcia S."/>
            <person name="Luque E.M."/>
            <person name="Marcos A.T."/>
            <person name="Martin J."/>
            <person name="McCluskey K."/>
            <person name="Medina H.R."/>
            <person name="Miralles-Duran A."/>
            <person name="Miyazaki A."/>
            <person name="Munoz-Torres E."/>
            <person name="Oguiza J.A."/>
            <person name="Ohm R."/>
            <person name="Olmedo M."/>
            <person name="Orejas M."/>
            <person name="Ortiz-Castellanos L."/>
            <person name="Pisabarro A.G."/>
            <person name="Rodriguez-Romero J."/>
            <person name="Ruiz-Herrera J."/>
            <person name="Ruiz-Vazquez R."/>
            <person name="Sanz C."/>
            <person name="Schackwitz W."/>
            <person name="Schmutz J."/>
            <person name="Shahriari M."/>
            <person name="Shelest E."/>
            <person name="Silva-Franco F."/>
            <person name="Soanes D."/>
            <person name="Syed K."/>
            <person name="Tagua V.G."/>
            <person name="Talbot N.J."/>
            <person name="Thon M."/>
            <person name="De vries R.P."/>
            <person name="Wiebenga A."/>
            <person name="Yadav J.S."/>
            <person name="Braun E.L."/>
            <person name="Baker S."/>
            <person name="Garre V."/>
            <person name="Horwitz B."/>
            <person name="Torres-Martinez S."/>
            <person name="Idnurm A."/>
            <person name="Herrera-Estrella A."/>
            <person name="Gabaldon T."/>
            <person name="Grigoriev I.V."/>
        </authorList>
    </citation>
    <scope>NUCLEOTIDE SEQUENCE [LARGE SCALE GENOMIC DNA]</scope>
    <source>
        <strain evidence="4">NRRL 1555(-)</strain>
    </source>
</reference>
<feature type="compositionally biased region" description="Low complexity" evidence="1">
    <location>
        <begin position="443"/>
        <end position="455"/>
    </location>
</feature>
<feature type="compositionally biased region" description="Polar residues" evidence="1">
    <location>
        <begin position="198"/>
        <end position="217"/>
    </location>
</feature>
<feature type="compositionally biased region" description="Low complexity" evidence="1">
    <location>
        <begin position="312"/>
        <end position="323"/>
    </location>
</feature>
<protein>
    <submittedName>
        <fullName evidence="3">Uncharacterized protein</fullName>
    </submittedName>
</protein>
<dbReference type="STRING" id="763407.A0A162WAX7"/>
<keyword evidence="4" id="KW-1185">Reference proteome</keyword>
<feature type="compositionally biased region" description="Gly residues" evidence="1">
    <location>
        <begin position="395"/>
        <end position="404"/>
    </location>
</feature>
<sequence length="549" mass="58495">MEISRIPNAALQKYIFGSYALGKLILSVQAAAIPESSISNAHSMVSASPTDMGVPTTTAQQHIVSGSTMSLATSGISADLTGLDLSPLYGSATPTINSLASSQPTIPATISASASIENCGQSGCSTKPSQTVVSIATTTGLTGSSENSTSGGLSTGAIAGIAVGSGVLVLFALFCFWRTKRRKPKFDRGRGITPSMFFDNTQSRQSQNPQNLQTKEGSSGDRLSAYSFTSPNAAFGYCPQPLSEKTTAMLDQMYNIKQYNNPNSTAATAAAAAAAAALGKNDVPGKSTARLSKYNYLTQVFSQMRASTAEEQIQQQQQQQQQQSSVKVRQVREKDMTDQPEMRSSGPDRTLHESTVLGPHQPEDDRGLSVNRSIVEMAKLNSTFNNINTDNNNPGAGGGNGNGSKFGDVPAISVSPPPPPPTTATTGGGGGGGGGIRSTETLQQPQKYQYQYQNQSRNPFQSHPQQQQQQTPPRIAVYNEHDEQKEIIDPYRGIVNGRDSMMSEVSQYSTFSTDTNPFRASTGSADSVTLPYIPQQPQPVVHSQRYEYI</sequence>
<gene>
    <name evidence="3" type="ORF">PHYBLDRAFT_73230</name>
</gene>
<keyword evidence="2" id="KW-1133">Transmembrane helix</keyword>
<feature type="region of interest" description="Disordered" evidence="1">
    <location>
        <begin position="312"/>
        <end position="367"/>
    </location>
</feature>
<dbReference type="GeneID" id="29003712"/>
<evidence type="ECO:0000256" key="2">
    <source>
        <dbReference type="SAM" id="Phobius"/>
    </source>
</evidence>
<accession>A0A162WAX7</accession>